<dbReference type="EMBL" id="CP046147">
    <property type="protein sequence ID" value="WFG38925.1"/>
    <property type="molecule type" value="Genomic_DNA"/>
</dbReference>
<gene>
    <name evidence="1" type="ORF">GKO46_04650</name>
    <name evidence="2" type="ORF">GKO48_04610</name>
</gene>
<name>A0AAJ5ZGH0_9CHLR</name>
<keyword evidence="3" id="KW-1185">Reference proteome</keyword>
<dbReference type="AlphaFoldDB" id="A0AAJ5ZGH0"/>
<dbReference type="RefSeq" id="WP_342822203.1">
    <property type="nucleotide sequence ID" value="NZ_CP046146.1"/>
</dbReference>
<organism evidence="2 3">
    <name type="scientific">Candidatus Lucifugimonas marina</name>
    <dbReference type="NCBI Taxonomy" id="3038979"/>
    <lineage>
        <taxon>Bacteria</taxon>
        <taxon>Bacillati</taxon>
        <taxon>Chloroflexota</taxon>
        <taxon>Dehalococcoidia</taxon>
        <taxon>SAR202 cluster</taxon>
        <taxon>Candidatus Lucifugimonadales</taxon>
        <taxon>Candidatus Lucifugimonadaceae</taxon>
        <taxon>Candidatus Lucifugimonas</taxon>
    </lineage>
</organism>
<protein>
    <submittedName>
        <fullName evidence="2">Uncharacterized protein</fullName>
    </submittedName>
</protein>
<reference evidence="2" key="2">
    <citation type="journal article" date="2023" name="Nat. Commun.">
        <title>Cultivation of marine bacteria of the SAR202 clade.</title>
        <authorList>
            <person name="Lim Y."/>
            <person name="Seo J.H."/>
            <person name="Giovannoni S.J."/>
            <person name="Kang I."/>
            <person name="Cho J.C."/>
        </authorList>
    </citation>
    <scope>NUCLEOTIDE SEQUENCE</scope>
    <source>
        <strain evidence="2">JH1073</strain>
    </source>
</reference>
<evidence type="ECO:0000313" key="3">
    <source>
        <dbReference type="Proteomes" id="UP001219901"/>
    </source>
</evidence>
<sequence length="67" mass="7465">MNTQPHSDSIHEISRLQSAAHTGSLKAVVRELASICKDTSTEQCTKLTELMPRLSVETAMHKVRVFN</sequence>
<reference evidence="3" key="3">
    <citation type="submission" date="2023-06" db="EMBL/GenBank/DDBJ databases">
        <title>Pangenomics reveal diversification of enzyme families and niche specialization in globally abundant SAR202 bacteria.</title>
        <authorList>
            <person name="Saw J.H.W."/>
        </authorList>
    </citation>
    <scope>NUCLEOTIDE SEQUENCE [LARGE SCALE GENOMIC DNA]</scope>
    <source>
        <strain evidence="3">JH1073</strain>
    </source>
</reference>
<reference evidence="3 4" key="1">
    <citation type="submission" date="2019-11" db="EMBL/GenBank/DDBJ databases">
        <authorList>
            <person name="Cho J.-C."/>
        </authorList>
    </citation>
    <scope>NUCLEOTIDE SEQUENCE [LARGE SCALE GENOMIC DNA]</scope>
    <source>
        <strain evidence="2 3">JH1073</strain>
        <strain evidence="1 4">JH702</strain>
    </source>
</reference>
<dbReference type="Proteomes" id="UP001219901">
    <property type="component" value="Chromosome"/>
</dbReference>
<evidence type="ECO:0000313" key="2">
    <source>
        <dbReference type="EMBL" id="WFG38925.1"/>
    </source>
</evidence>
<proteinExistence type="predicted"/>
<evidence type="ECO:0000313" key="1">
    <source>
        <dbReference type="EMBL" id="MDG0866361.1"/>
    </source>
</evidence>
<accession>A0AAJ5ZGH0</accession>
<dbReference type="Proteomes" id="UP001321249">
    <property type="component" value="Unassembled WGS sequence"/>
</dbReference>
<dbReference type="EMBL" id="WMBE01000001">
    <property type="protein sequence ID" value="MDG0866361.1"/>
    <property type="molecule type" value="Genomic_DNA"/>
</dbReference>
<evidence type="ECO:0000313" key="4">
    <source>
        <dbReference type="Proteomes" id="UP001321249"/>
    </source>
</evidence>